<evidence type="ECO:0000256" key="4">
    <source>
        <dbReference type="ARBA" id="ARBA00022989"/>
    </source>
</evidence>
<feature type="region of interest" description="Disordered" evidence="6">
    <location>
        <begin position="50"/>
        <end position="71"/>
    </location>
</feature>
<feature type="transmembrane region" description="Helical" evidence="7">
    <location>
        <begin position="343"/>
        <end position="363"/>
    </location>
</feature>
<accession>A0ABR3ZXP8</accession>
<keyword evidence="3 7" id="KW-0812">Transmembrane</keyword>
<keyword evidence="5 7" id="KW-0472">Membrane</keyword>
<dbReference type="Pfam" id="PF02133">
    <property type="entry name" value="Transp_cyt_pur"/>
    <property type="match status" value="1"/>
</dbReference>
<dbReference type="InterPro" id="IPR001248">
    <property type="entry name" value="Pur-cyt_permease"/>
</dbReference>
<feature type="compositionally biased region" description="Basic and acidic residues" evidence="6">
    <location>
        <begin position="650"/>
        <end position="662"/>
    </location>
</feature>
<feature type="transmembrane region" description="Helical" evidence="7">
    <location>
        <begin position="278"/>
        <end position="296"/>
    </location>
</feature>
<name>A0ABR3ZXP8_9LECA</name>
<feature type="transmembrane region" description="Helical" evidence="7">
    <location>
        <begin position="383"/>
        <end position="408"/>
    </location>
</feature>
<dbReference type="EMBL" id="JBEFKJ010000034">
    <property type="protein sequence ID" value="KAL2038143.1"/>
    <property type="molecule type" value="Genomic_DNA"/>
</dbReference>
<organism evidence="8 9">
    <name type="scientific">Stereocaulon virgatum</name>
    <dbReference type="NCBI Taxonomy" id="373712"/>
    <lineage>
        <taxon>Eukaryota</taxon>
        <taxon>Fungi</taxon>
        <taxon>Dikarya</taxon>
        <taxon>Ascomycota</taxon>
        <taxon>Pezizomycotina</taxon>
        <taxon>Lecanoromycetes</taxon>
        <taxon>OSLEUM clade</taxon>
        <taxon>Lecanoromycetidae</taxon>
        <taxon>Lecanorales</taxon>
        <taxon>Lecanorineae</taxon>
        <taxon>Stereocaulaceae</taxon>
        <taxon>Stereocaulon</taxon>
    </lineage>
</organism>
<evidence type="ECO:0000313" key="8">
    <source>
        <dbReference type="EMBL" id="KAL2038143.1"/>
    </source>
</evidence>
<evidence type="ECO:0000313" key="9">
    <source>
        <dbReference type="Proteomes" id="UP001590950"/>
    </source>
</evidence>
<proteinExistence type="inferred from homology"/>
<evidence type="ECO:0000256" key="2">
    <source>
        <dbReference type="ARBA" id="ARBA00008974"/>
    </source>
</evidence>
<reference evidence="8 9" key="1">
    <citation type="submission" date="2024-09" db="EMBL/GenBank/DDBJ databases">
        <title>Rethinking Asexuality: The Enigmatic Case of Functional Sexual Genes in Lepraria (Stereocaulaceae).</title>
        <authorList>
            <person name="Doellman M."/>
            <person name="Sun Y."/>
            <person name="Barcenas-Pena A."/>
            <person name="Lumbsch H.T."/>
            <person name="Grewe F."/>
        </authorList>
    </citation>
    <scope>NUCLEOTIDE SEQUENCE [LARGE SCALE GENOMIC DNA]</scope>
    <source>
        <strain evidence="8 9">Mercado 3170</strain>
    </source>
</reference>
<dbReference type="InterPro" id="IPR012681">
    <property type="entry name" value="NCS1"/>
</dbReference>
<feature type="compositionally biased region" description="Low complexity" evidence="6">
    <location>
        <begin position="638"/>
        <end position="649"/>
    </location>
</feature>
<feature type="region of interest" description="Disordered" evidence="6">
    <location>
        <begin position="638"/>
        <end position="662"/>
    </location>
</feature>
<evidence type="ECO:0000256" key="6">
    <source>
        <dbReference type="SAM" id="MobiDB-lite"/>
    </source>
</evidence>
<evidence type="ECO:0000256" key="5">
    <source>
        <dbReference type="ARBA" id="ARBA00023136"/>
    </source>
</evidence>
<evidence type="ECO:0000256" key="3">
    <source>
        <dbReference type="ARBA" id="ARBA00022692"/>
    </source>
</evidence>
<evidence type="ECO:0000256" key="7">
    <source>
        <dbReference type="SAM" id="Phobius"/>
    </source>
</evidence>
<dbReference type="Proteomes" id="UP001590950">
    <property type="component" value="Unassembled WGS sequence"/>
</dbReference>
<dbReference type="CDD" id="cd11482">
    <property type="entry name" value="SLC-NCS1sbd_NRT1-like"/>
    <property type="match status" value="1"/>
</dbReference>
<feature type="transmembrane region" description="Helical" evidence="7">
    <location>
        <begin position="583"/>
        <end position="606"/>
    </location>
</feature>
<comment type="caution">
    <text evidence="8">The sequence shown here is derived from an EMBL/GenBank/DDBJ whole genome shotgun (WGS) entry which is preliminary data.</text>
</comment>
<comment type="subcellular location">
    <subcellularLocation>
        <location evidence="1">Membrane</location>
        <topology evidence="1">Multi-pass membrane protein</topology>
    </subcellularLocation>
</comment>
<sequence length="671" mass="74451">MLSPRHVRPHSSSYPYSLELDDFQFVESGGILDATAIGDEFATVEEEEPLIYRDPSSHTPPPGRELNSTDQRLVPSVLPQRKNNWRQSPQYRPAGHLIAIMEKVKDSKVARIVNKLAVSSEPGLTNAQLMLTNYDLKPVEPERRQWGAWNFVGFWISDSFNINTWMISSSMVTNGLSWWQSWICVWLGYSIAACFICMTGRIGATYHISFPVVSRASFGIWGSLWPVFNRAAMACIWYGVQSWIGGECVTLMIRSIWTSYENVPNSLPASSGTNTRDFASFFIFWVCSLPAIWFPVHKIRHLFTAKSYFVPPAGIAFFIWAIVRAHGIGPIVHQPSTASGSKLGWGIVQGVMSSIANFATLVVNDPDFARFARKPRDAFWSQLITIPVGFAVTSFIGIIVSSSSAVIYGEPIWNPLNLLSYFLVNPNTGDTANGPARFGVFIISFAFALAQLGTNIAANSVSAGTDMTALLPRYLNIRRGGYICAAVGLAMNPWNLLSTSNNFTTYLSAYSVFLSSIAGVIICDYYVVRRGYYEIRDLYSARKSSPYYFTFGFHWRGYTAYICGILINIVGFVGAIGKPVPKGAMYIYNLNFFCGFIVSSGTYYILTKISPIPACSEQWMEVGDEIRNVSVAYGAEGYQGDSQSGSGDEYAVKGDEEHAAGVTEREFKNNF</sequence>
<feature type="transmembrane region" description="Helical" evidence="7">
    <location>
        <begin position="438"/>
        <end position="458"/>
    </location>
</feature>
<keyword evidence="4 7" id="KW-1133">Transmembrane helix</keyword>
<keyword evidence="9" id="KW-1185">Reference proteome</keyword>
<evidence type="ECO:0000256" key="1">
    <source>
        <dbReference type="ARBA" id="ARBA00004141"/>
    </source>
</evidence>
<dbReference type="Gene3D" id="1.10.4160.10">
    <property type="entry name" value="Hydantoin permease"/>
    <property type="match status" value="1"/>
</dbReference>
<dbReference type="PANTHER" id="PTHR30618:SF2">
    <property type="entry name" value="ALLANTOIN PERMEASE-RELATED"/>
    <property type="match status" value="1"/>
</dbReference>
<feature type="transmembrane region" description="Helical" evidence="7">
    <location>
        <begin position="146"/>
        <end position="167"/>
    </location>
</feature>
<gene>
    <name evidence="8" type="ORF">N7G274_009091</name>
</gene>
<dbReference type="NCBIfam" id="TIGR00800">
    <property type="entry name" value="ncs1"/>
    <property type="match status" value="1"/>
</dbReference>
<dbReference type="InterPro" id="IPR045225">
    <property type="entry name" value="Uracil/uridine/allantoin_perm"/>
</dbReference>
<feature type="transmembrane region" description="Helical" evidence="7">
    <location>
        <begin position="308"/>
        <end position="331"/>
    </location>
</feature>
<dbReference type="PANTHER" id="PTHR30618">
    <property type="entry name" value="NCS1 FAMILY PURINE/PYRIMIDINE TRANSPORTER"/>
    <property type="match status" value="1"/>
</dbReference>
<feature type="transmembrane region" description="Helical" evidence="7">
    <location>
        <begin position="509"/>
        <end position="528"/>
    </location>
</feature>
<feature type="transmembrane region" description="Helical" evidence="7">
    <location>
        <begin position="479"/>
        <end position="497"/>
    </location>
</feature>
<feature type="transmembrane region" description="Helical" evidence="7">
    <location>
        <begin position="558"/>
        <end position="577"/>
    </location>
</feature>
<protein>
    <recommendedName>
        <fullName evidence="10">Uracil permease</fullName>
    </recommendedName>
</protein>
<feature type="transmembrane region" description="Helical" evidence="7">
    <location>
        <begin position="179"/>
        <end position="198"/>
    </location>
</feature>
<evidence type="ECO:0008006" key="10">
    <source>
        <dbReference type="Google" id="ProtNLM"/>
    </source>
</evidence>
<comment type="similarity">
    <text evidence="2">Belongs to the purine-cytosine permease (2.A.39) family.</text>
</comment>